<gene>
    <name evidence="2" type="ORF">APZ42_003020</name>
</gene>
<dbReference type="Proteomes" id="UP000076858">
    <property type="component" value="Unassembled WGS sequence"/>
</dbReference>
<evidence type="ECO:0000313" key="3">
    <source>
        <dbReference type="Proteomes" id="UP000076858"/>
    </source>
</evidence>
<dbReference type="AlphaFoldDB" id="A0A164HW46"/>
<accession>A0A164HW46</accession>
<protein>
    <submittedName>
        <fullName evidence="2">Uncharacterized protein</fullName>
    </submittedName>
</protein>
<name>A0A164HW46_9CRUS</name>
<dbReference type="EMBL" id="LRGB01009268">
    <property type="protein sequence ID" value="KZS00619.1"/>
    <property type="molecule type" value="Genomic_DNA"/>
</dbReference>
<feature type="transmembrane region" description="Helical" evidence="1">
    <location>
        <begin position="21"/>
        <end position="39"/>
    </location>
</feature>
<keyword evidence="1" id="KW-0472">Membrane</keyword>
<keyword evidence="3" id="KW-1185">Reference proteome</keyword>
<reference evidence="2 3" key="1">
    <citation type="submission" date="2016-03" db="EMBL/GenBank/DDBJ databases">
        <title>EvidentialGene: Evidence-directed Construction of Genes on Genomes.</title>
        <authorList>
            <person name="Gilbert D.G."/>
            <person name="Choi J.-H."/>
            <person name="Mockaitis K."/>
            <person name="Colbourne J."/>
            <person name="Pfrender M."/>
        </authorList>
    </citation>
    <scope>NUCLEOTIDE SEQUENCE [LARGE SCALE GENOMIC DNA]</scope>
    <source>
        <strain evidence="2 3">Xinb3</strain>
        <tissue evidence="2">Complete organism</tissue>
    </source>
</reference>
<evidence type="ECO:0000256" key="1">
    <source>
        <dbReference type="SAM" id="Phobius"/>
    </source>
</evidence>
<keyword evidence="1" id="KW-0812">Transmembrane</keyword>
<comment type="caution">
    <text evidence="2">The sequence shown here is derived from an EMBL/GenBank/DDBJ whole genome shotgun (WGS) entry which is preliminary data.</text>
</comment>
<sequence length="95" mass="11197">MVIGINRGVIHRVTNCRTRSLNSYILVNWLIWVGSSTFLERLPLLCRCHLRRDRLHPNDVEQLPEDYNAQSVDEIPPFFFLFNKFNSKMIFACSL</sequence>
<keyword evidence="1" id="KW-1133">Transmembrane helix</keyword>
<evidence type="ECO:0000313" key="2">
    <source>
        <dbReference type="EMBL" id="KZS00619.1"/>
    </source>
</evidence>
<proteinExistence type="predicted"/>
<organism evidence="2 3">
    <name type="scientific">Daphnia magna</name>
    <dbReference type="NCBI Taxonomy" id="35525"/>
    <lineage>
        <taxon>Eukaryota</taxon>
        <taxon>Metazoa</taxon>
        <taxon>Ecdysozoa</taxon>
        <taxon>Arthropoda</taxon>
        <taxon>Crustacea</taxon>
        <taxon>Branchiopoda</taxon>
        <taxon>Diplostraca</taxon>
        <taxon>Cladocera</taxon>
        <taxon>Anomopoda</taxon>
        <taxon>Daphniidae</taxon>
        <taxon>Daphnia</taxon>
    </lineage>
</organism>